<name>A0A4Z0PSV0_9BACT</name>
<dbReference type="AlphaFoldDB" id="A0A4Z0PSV0"/>
<feature type="transmembrane region" description="Helical" evidence="1">
    <location>
        <begin position="44"/>
        <end position="64"/>
    </location>
</feature>
<feature type="transmembrane region" description="Helical" evidence="1">
    <location>
        <begin position="120"/>
        <end position="138"/>
    </location>
</feature>
<keyword evidence="3" id="KW-1185">Reference proteome</keyword>
<dbReference type="RefSeq" id="WP_135496310.1">
    <property type="nucleotide sequence ID" value="NZ_SRLD01000004.1"/>
</dbReference>
<dbReference type="EMBL" id="SRLD01000004">
    <property type="protein sequence ID" value="TGE19299.1"/>
    <property type="molecule type" value="Genomic_DNA"/>
</dbReference>
<evidence type="ECO:0000256" key="1">
    <source>
        <dbReference type="SAM" id="Phobius"/>
    </source>
</evidence>
<proteinExistence type="predicted"/>
<dbReference type="OrthoDB" id="4826010at2"/>
<dbReference type="Proteomes" id="UP000297739">
    <property type="component" value="Unassembled WGS sequence"/>
</dbReference>
<organism evidence="2 3">
    <name type="scientific">Hymenobacter elongatus</name>
    <dbReference type="NCBI Taxonomy" id="877208"/>
    <lineage>
        <taxon>Bacteria</taxon>
        <taxon>Pseudomonadati</taxon>
        <taxon>Bacteroidota</taxon>
        <taxon>Cytophagia</taxon>
        <taxon>Cytophagales</taxon>
        <taxon>Hymenobacteraceae</taxon>
        <taxon>Hymenobacter</taxon>
    </lineage>
</organism>
<evidence type="ECO:0008006" key="4">
    <source>
        <dbReference type="Google" id="ProtNLM"/>
    </source>
</evidence>
<evidence type="ECO:0000313" key="2">
    <source>
        <dbReference type="EMBL" id="TGE19299.1"/>
    </source>
</evidence>
<keyword evidence="1" id="KW-0812">Transmembrane</keyword>
<sequence length="173" mass="19974">MATHTKQRLIKRLRWYQPAELLNAVLATGLTLYVLLEYRLADTYTLVFGLLLMTFILYQGAYYWKLKLKSLAGTSTLKPDSVDRFAAFKRLNELMIGSGLLLLAVQFVSNGFSFRPENSAGWALAANGFGILEYINYYHRQLMIDNMYDVSYLLRNKRLKIASLRKDLDDNQK</sequence>
<feature type="transmembrane region" description="Helical" evidence="1">
    <location>
        <begin position="94"/>
        <end position="114"/>
    </location>
</feature>
<reference evidence="2 3" key="1">
    <citation type="submission" date="2019-04" db="EMBL/GenBank/DDBJ databases">
        <authorList>
            <person name="Feng G."/>
            <person name="Zhang J."/>
            <person name="Zhu H."/>
        </authorList>
    </citation>
    <scope>NUCLEOTIDE SEQUENCE [LARGE SCALE GENOMIC DNA]</scope>
    <source>
        <strain evidence="2 3">JCM 17223</strain>
    </source>
</reference>
<keyword evidence="1" id="KW-0472">Membrane</keyword>
<keyword evidence="1" id="KW-1133">Transmembrane helix</keyword>
<comment type="caution">
    <text evidence="2">The sequence shown here is derived from an EMBL/GenBank/DDBJ whole genome shotgun (WGS) entry which is preliminary data.</text>
</comment>
<feature type="transmembrane region" description="Helical" evidence="1">
    <location>
        <begin position="21"/>
        <end position="38"/>
    </location>
</feature>
<protein>
    <recommendedName>
        <fullName evidence="4">General stress protein</fullName>
    </recommendedName>
</protein>
<accession>A0A4Z0PSV0</accession>
<gene>
    <name evidence="2" type="ORF">E5J99_03395</name>
</gene>
<evidence type="ECO:0000313" key="3">
    <source>
        <dbReference type="Proteomes" id="UP000297739"/>
    </source>
</evidence>